<evidence type="ECO:0000313" key="4">
    <source>
        <dbReference type="Proteomes" id="UP000069940"/>
    </source>
</evidence>
<feature type="coiled-coil region" evidence="1">
    <location>
        <begin position="100"/>
        <end position="363"/>
    </location>
</feature>
<dbReference type="GeneID" id="109421383"/>
<accession>A0ABM1ZSM6</accession>
<evidence type="ECO:0000313" key="3">
    <source>
        <dbReference type="EnsemblMetazoa" id="AALFPA23_021287.P31460"/>
    </source>
</evidence>
<keyword evidence="4" id="KW-1185">Reference proteome</keyword>
<feature type="compositionally biased region" description="Basic and acidic residues" evidence="2">
    <location>
        <begin position="420"/>
        <end position="433"/>
    </location>
</feature>
<protein>
    <submittedName>
        <fullName evidence="3">Uncharacterized protein</fullName>
    </submittedName>
</protein>
<dbReference type="RefSeq" id="XP_062705578.1">
    <property type="nucleotide sequence ID" value="XM_062849594.1"/>
</dbReference>
<organism evidence="3 4">
    <name type="scientific">Aedes albopictus</name>
    <name type="common">Asian tiger mosquito</name>
    <name type="synonym">Stegomyia albopicta</name>
    <dbReference type="NCBI Taxonomy" id="7160"/>
    <lineage>
        <taxon>Eukaryota</taxon>
        <taxon>Metazoa</taxon>
        <taxon>Ecdysozoa</taxon>
        <taxon>Arthropoda</taxon>
        <taxon>Hexapoda</taxon>
        <taxon>Insecta</taxon>
        <taxon>Pterygota</taxon>
        <taxon>Neoptera</taxon>
        <taxon>Endopterygota</taxon>
        <taxon>Diptera</taxon>
        <taxon>Nematocera</taxon>
        <taxon>Culicoidea</taxon>
        <taxon>Culicidae</taxon>
        <taxon>Culicinae</taxon>
        <taxon>Aedini</taxon>
        <taxon>Aedes</taxon>
        <taxon>Stegomyia</taxon>
    </lineage>
</organism>
<sequence>MSSTSTPNAIDDSEPLAGIINTIDNLENTLSNLELDVRNELNTQRLLYRCQLNLAGRCPSVDRVRDTDSQSSQGKGSIVSKFSGCNCRCNQALEIYLGQLRRAQTEQEELLRVMKMKDEQTKLYRCKLMESNATVERQKQEIKALKDNEELITQKINTALEEENQTLMTEIERLKSLPDELQARERALKVANKELQETKLTLKSLLLDIESGLETCEDISGELQQERKRAFNTLNEIDEEKRKVLSWIAKYSELKQQYDSAVQQKESVAQLSIALREKTTKLEALTKDYDALRKESVDYISNVETVNEKQRTELQERVVELECQNLQYKIALEEQCQKTSEVSHNMQRELLSLEMKFVDAQEEVSALKRYNEKAAASAEYTARRQSLVGDETSEDLPSLSPPYCKTCGVDFSSEKVDSEHACSEDKLSAKSENYETASGSGKSNGNGIASKSNESNS</sequence>
<keyword evidence="1" id="KW-0175">Coiled coil</keyword>
<dbReference type="EnsemblMetazoa" id="AALFPA23_021287.R31460">
    <property type="protein sequence ID" value="AALFPA23_021287.P31460"/>
    <property type="gene ID" value="AALFPA23_021287"/>
</dbReference>
<evidence type="ECO:0000256" key="1">
    <source>
        <dbReference type="SAM" id="Coils"/>
    </source>
</evidence>
<feature type="coiled-coil region" evidence="1">
    <location>
        <begin position="16"/>
        <end position="43"/>
    </location>
</feature>
<reference evidence="3" key="2">
    <citation type="submission" date="2025-05" db="UniProtKB">
        <authorList>
            <consortium name="EnsemblMetazoa"/>
        </authorList>
    </citation>
    <scope>IDENTIFICATION</scope>
    <source>
        <strain evidence="3">Foshan</strain>
    </source>
</reference>
<feature type="region of interest" description="Disordered" evidence="2">
    <location>
        <begin position="420"/>
        <end position="457"/>
    </location>
</feature>
<proteinExistence type="predicted"/>
<dbReference type="Proteomes" id="UP000069940">
    <property type="component" value="Unassembled WGS sequence"/>
</dbReference>
<evidence type="ECO:0000256" key="2">
    <source>
        <dbReference type="SAM" id="MobiDB-lite"/>
    </source>
</evidence>
<feature type="compositionally biased region" description="Polar residues" evidence="2">
    <location>
        <begin position="434"/>
        <end position="457"/>
    </location>
</feature>
<reference evidence="4" key="1">
    <citation type="journal article" date="2015" name="Proc. Natl. Acad. Sci. U.S.A.">
        <title>Genome sequence of the Asian Tiger mosquito, Aedes albopictus, reveals insights into its biology, genetics, and evolution.</title>
        <authorList>
            <person name="Chen X.G."/>
            <person name="Jiang X."/>
            <person name="Gu J."/>
            <person name="Xu M."/>
            <person name="Wu Y."/>
            <person name="Deng Y."/>
            <person name="Zhang C."/>
            <person name="Bonizzoni M."/>
            <person name="Dermauw W."/>
            <person name="Vontas J."/>
            <person name="Armbruster P."/>
            <person name="Huang X."/>
            <person name="Yang Y."/>
            <person name="Zhang H."/>
            <person name="He W."/>
            <person name="Peng H."/>
            <person name="Liu Y."/>
            <person name="Wu K."/>
            <person name="Chen J."/>
            <person name="Lirakis M."/>
            <person name="Topalis P."/>
            <person name="Van Leeuwen T."/>
            <person name="Hall A.B."/>
            <person name="Jiang X."/>
            <person name="Thorpe C."/>
            <person name="Mueller R.L."/>
            <person name="Sun C."/>
            <person name="Waterhouse R.M."/>
            <person name="Yan G."/>
            <person name="Tu Z.J."/>
            <person name="Fang X."/>
            <person name="James A.A."/>
        </authorList>
    </citation>
    <scope>NUCLEOTIDE SEQUENCE [LARGE SCALE GENOMIC DNA]</scope>
    <source>
        <strain evidence="4">Foshan</strain>
    </source>
</reference>
<name>A0ABM1ZSM6_AEDAL</name>